<evidence type="ECO:0008006" key="3">
    <source>
        <dbReference type="Google" id="ProtNLM"/>
    </source>
</evidence>
<sequence>MAQKRINRAYVVITNRAPLEPRRIDIAPFTIARALRKEPGASRSHHPTLSPTGLYKRLSPVELWCTDRQMWLKT</sequence>
<dbReference type="Proteomes" id="UP000837857">
    <property type="component" value="Chromosome 9"/>
</dbReference>
<dbReference type="EMBL" id="OW152821">
    <property type="protein sequence ID" value="CAH2076615.1"/>
    <property type="molecule type" value="Genomic_DNA"/>
</dbReference>
<evidence type="ECO:0000313" key="2">
    <source>
        <dbReference type="Proteomes" id="UP000837857"/>
    </source>
</evidence>
<name>A0ABN8J6Y2_9NEOP</name>
<organism evidence="1 2">
    <name type="scientific">Iphiclides podalirius</name>
    <name type="common">scarce swallowtail</name>
    <dbReference type="NCBI Taxonomy" id="110791"/>
    <lineage>
        <taxon>Eukaryota</taxon>
        <taxon>Metazoa</taxon>
        <taxon>Ecdysozoa</taxon>
        <taxon>Arthropoda</taxon>
        <taxon>Hexapoda</taxon>
        <taxon>Insecta</taxon>
        <taxon>Pterygota</taxon>
        <taxon>Neoptera</taxon>
        <taxon>Endopterygota</taxon>
        <taxon>Lepidoptera</taxon>
        <taxon>Glossata</taxon>
        <taxon>Ditrysia</taxon>
        <taxon>Papilionoidea</taxon>
        <taxon>Papilionidae</taxon>
        <taxon>Papilioninae</taxon>
        <taxon>Iphiclides</taxon>
    </lineage>
</organism>
<evidence type="ECO:0000313" key="1">
    <source>
        <dbReference type="EMBL" id="CAH2076615.1"/>
    </source>
</evidence>
<gene>
    <name evidence="1" type="ORF">IPOD504_LOCUS17342</name>
</gene>
<feature type="non-terminal residue" evidence="1">
    <location>
        <position position="74"/>
    </location>
</feature>
<accession>A0ABN8J6Y2</accession>
<keyword evidence="2" id="KW-1185">Reference proteome</keyword>
<reference evidence="1" key="1">
    <citation type="submission" date="2022-03" db="EMBL/GenBank/DDBJ databases">
        <authorList>
            <person name="Martin H S."/>
        </authorList>
    </citation>
    <scope>NUCLEOTIDE SEQUENCE</scope>
</reference>
<proteinExistence type="predicted"/>
<protein>
    <recommendedName>
        <fullName evidence="3">Transposase</fullName>
    </recommendedName>
</protein>